<dbReference type="VEuPathDB" id="FungiDB:RhiirA1_479316"/>
<organism evidence="2 3">
    <name type="scientific">Rhizophagus irregularis</name>
    <dbReference type="NCBI Taxonomy" id="588596"/>
    <lineage>
        <taxon>Eukaryota</taxon>
        <taxon>Fungi</taxon>
        <taxon>Fungi incertae sedis</taxon>
        <taxon>Mucoromycota</taxon>
        <taxon>Glomeromycotina</taxon>
        <taxon>Glomeromycetes</taxon>
        <taxon>Glomerales</taxon>
        <taxon>Glomeraceae</taxon>
        <taxon>Rhizophagus</taxon>
    </lineage>
</organism>
<dbReference type="VEuPathDB" id="FungiDB:RhiirFUN_026601"/>
<comment type="caution">
    <text evidence="2">The sequence shown here is derived from an EMBL/GenBank/DDBJ whole genome shotgun (WGS) entry which is preliminary data.</text>
</comment>
<dbReference type="Gene3D" id="3.20.20.80">
    <property type="entry name" value="Glycosidases"/>
    <property type="match status" value="1"/>
</dbReference>
<evidence type="ECO:0000313" key="3">
    <source>
        <dbReference type="Proteomes" id="UP000232722"/>
    </source>
</evidence>
<name>A0A2N0PBR6_9GLOM</name>
<evidence type="ECO:0000256" key="1">
    <source>
        <dbReference type="SAM" id="MobiDB-lite"/>
    </source>
</evidence>
<dbReference type="Gene3D" id="2.60.40.10">
    <property type="entry name" value="Immunoglobulins"/>
    <property type="match status" value="1"/>
</dbReference>
<dbReference type="InterPro" id="IPR013783">
    <property type="entry name" value="Ig-like_fold"/>
</dbReference>
<reference evidence="2 3" key="2">
    <citation type="submission" date="2017-09" db="EMBL/GenBank/DDBJ databases">
        <title>Extensive intraspecific genome diversity in a model arbuscular mycorrhizal fungus.</title>
        <authorList>
            <person name="Chen E.C."/>
            <person name="Morin E."/>
            <person name="Beaudet D."/>
            <person name="Noel J."/>
            <person name="Ndikumana S."/>
            <person name="Charron P."/>
            <person name="St-Onge C."/>
            <person name="Giorgi J."/>
            <person name="Grigoriev I.V."/>
            <person name="Roux C."/>
            <person name="Martin F.M."/>
            <person name="Corradi N."/>
        </authorList>
    </citation>
    <scope>NUCLEOTIDE SEQUENCE [LARGE SCALE GENOMIC DNA]</scope>
    <source>
        <strain evidence="2 3">A5</strain>
    </source>
</reference>
<feature type="compositionally biased region" description="Basic and acidic residues" evidence="1">
    <location>
        <begin position="1"/>
        <end position="17"/>
    </location>
</feature>
<sequence>MSEMRIKSERGFVNDRRLKIKSNSENENNSESEGGKNDYHSPEEKHQQIDEKMMKPENTEMTSQEPGICEIDPWLKPFAPAIKRRLESYKKWINQNEGGYDKFSHGYERFGLNVLPNGDIIYRE</sequence>
<protein>
    <submittedName>
        <fullName evidence="2">Uncharacterized protein</fullName>
    </submittedName>
</protein>
<gene>
    <name evidence="2" type="ORF">RhiirA5_401535</name>
</gene>
<feature type="compositionally biased region" description="Low complexity" evidence="1">
    <location>
        <begin position="23"/>
        <end position="32"/>
    </location>
</feature>
<evidence type="ECO:0000313" key="2">
    <source>
        <dbReference type="EMBL" id="PKC04275.1"/>
    </source>
</evidence>
<feature type="compositionally biased region" description="Basic and acidic residues" evidence="1">
    <location>
        <begin position="33"/>
        <end position="58"/>
    </location>
</feature>
<dbReference type="VEuPathDB" id="FungiDB:FUN_001335"/>
<proteinExistence type="predicted"/>
<dbReference type="Proteomes" id="UP000232722">
    <property type="component" value="Unassembled WGS sequence"/>
</dbReference>
<dbReference type="AlphaFoldDB" id="A0A2N0PBR6"/>
<accession>A0A2N0PBR6</accession>
<dbReference type="EMBL" id="LLXJ01001036">
    <property type="protein sequence ID" value="PKC04275.1"/>
    <property type="molecule type" value="Genomic_DNA"/>
</dbReference>
<reference evidence="2 3" key="1">
    <citation type="submission" date="2016-04" db="EMBL/GenBank/DDBJ databases">
        <title>Genome analyses suggest a sexual origin of heterokaryosis in a supposedly ancient asexual fungus.</title>
        <authorList>
            <person name="Ropars J."/>
            <person name="Sedzielewska K."/>
            <person name="Noel J."/>
            <person name="Charron P."/>
            <person name="Farinelli L."/>
            <person name="Marton T."/>
            <person name="Kruger M."/>
            <person name="Pelin A."/>
            <person name="Brachmann A."/>
            <person name="Corradi N."/>
        </authorList>
    </citation>
    <scope>NUCLEOTIDE SEQUENCE [LARGE SCALE GENOMIC DNA]</scope>
    <source>
        <strain evidence="2 3">A5</strain>
    </source>
</reference>
<feature type="region of interest" description="Disordered" evidence="1">
    <location>
        <begin position="1"/>
        <end position="68"/>
    </location>
</feature>